<evidence type="ECO:0000313" key="3">
    <source>
        <dbReference type="Proteomes" id="UP001500630"/>
    </source>
</evidence>
<dbReference type="Proteomes" id="UP001500630">
    <property type="component" value="Unassembled WGS sequence"/>
</dbReference>
<name>A0ABP6Z3E9_9ACTN</name>
<reference evidence="3" key="1">
    <citation type="journal article" date="2019" name="Int. J. Syst. Evol. Microbiol.">
        <title>The Global Catalogue of Microorganisms (GCM) 10K type strain sequencing project: providing services to taxonomists for standard genome sequencing and annotation.</title>
        <authorList>
            <consortium name="The Broad Institute Genomics Platform"/>
            <consortium name="The Broad Institute Genome Sequencing Center for Infectious Disease"/>
            <person name="Wu L."/>
            <person name="Ma J."/>
        </authorList>
    </citation>
    <scope>NUCLEOTIDE SEQUENCE [LARGE SCALE GENOMIC DNA]</scope>
    <source>
        <strain evidence="3">JCM 17326</strain>
    </source>
</reference>
<proteinExistence type="predicted"/>
<evidence type="ECO:0000256" key="1">
    <source>
        <dbReference type="SAM" id="MobiDB-lite"/>
    </source>
</evidence>
<comment type="caution">
    <text evidence="2">The sequence shown here is derived from an EMBL/GenBank/DDBJ whole genome shotgun (WGS) entry which is preliminary data.</text>
</comment>
<gene>
    <name evidence="2" type="ORF">GCM10022419_092120</name>
</gene>
<feature type="region of interest" description="Disordered" evidence="1">
    <location>
        <begin position="35"/>
        <end position="58"/>
    </location>
</feature>
<accession>A0ABP6Z3E9</accession>
<sequence length="112" mass="11944">MSLRRGLRFCVSSRFRRISSQSYLSPSRLRVTDSAATATENVPAGPLGTANRGAAAVTGGVRPSSRAATMDLIKARRPVVLRVFTHTPAFGELIMPSAEDSGVNVPFTLAVR</sequence>
<dbReference type="EMBL" id="BAABDQ010000029">
    <property type="protein sequence ID" value="GAA3594507.1"/>
    <property type="molecule type" value="Genomic_DNA"/>
</dbReference>
<evidence type="ECO:0000313" key="2">
    <source>
        <dbReference type="EMBL" id="GAA3594507.1"/>
    </source>
</evidence>
<protein>
    <submittedName>
        <fullName evidence="2">Uncharacterized protein</fullName>
    </submittedName>
</protein>
<organism evidence="2 3">
    <name type="scientific">Nonomuraea rosea</name>
    <dbReference type="NCBI Taxonomy" id="638574"/>
    <lineage>
        <taxon>Bacteria</taxon>
        <taxon>Bacillati</taxon>
        <taxon>Actinomycetota</taxon>
        <taxon>Actinomycetes</taxon>
        <taxon>Streptosporangiales</taxon>
        <taxon>Streptosporangiaceae</taxon>
        <taxon>Nonomuraea</taxon>
    </lineage>
</organism>
<keyword evidence="3" id="KW-1185">Reference proteome</keyword>